<feature type="domain" description="PEP-utilising enzyme mobile" evidence="15">
    <location>
        <begin position="477"/>
        <end position="548"/>
    </location>
</feature>
<evidence type="ECO:0000259" key="17">
    <source>
        <dbReference type="Pfam" id="PF02896"/>
    </source>
</evidence>
<sequence>MDTINETGSRFIMTGADIVRMGEPAEMLVGGKNYNTALISRVEGIRTPQFRAIPATAFHVVLDESRVNASLIYEVVDKALSEVDWASPAVASDHGFFGNFVRNAAVEIREKSAGKSASTCLRDFINQVVHGFAESQENIDQLRRRSMLVQAAILSINLPAEVDEAVRRAYRDMCDEAGEGEFPVAVRSSAAGEDSRKKAFAGLQDTFLNITGEDAVAEAYLRDCASAYNLRSMTYRREAILDAVAHAEKEGDPSIAEAARKEWAIENTALSVCIMRMIRPVVAGTAFSADTATGCRGTSRNDLVSIDSSYGLGESIVGGMVTPDKFYVFQRDDGTDVVLRFMGRKTVRMVYNEEGGGTHIEAVPASEVNQWALGENQPIEVAQGVRAISRAYGGIIMDTEFCIDDKQRLWFVQARPETRWNAELDEHPHTIFMRRKEVAPGAAAKGEVLLSGNGASRGAGQGTVRFLRSALELNRIHPGDILAAERTDPDMVPGMRVASAIIANVGGDTSHAAISSRELGIAAVIGVQNPLAMRTMDGMPVTVDGTRGLVYRGLLPLCDVGGELDIAKLPKTRTHVGIVLADVNQALFLSRLRDVPDFEVGLLRAEFMLGNIGAHPAALEAYDNGTLEGFVERRLAELEDQVSRRVSEQIAVGQVHAPFAEVQLKPYVVQLMDMASLYANTSSVSRAEALMAEYMQRAEMNRELLQTSDDLRTHIRVVMGADEPGSTVTEEEVKAAMAAAARKPLVQEVMVRIGAIRRSVAARTRLGKEIEEVRSIPEKIEQLIVTNGHVSGRDHYIRTLGRNLALFAMAFYGKDIVYRTTDFKSNEYRNLLGGCLFEHNEDNPMLGYRGVSRDIHDWEIEAFKRARTLYGGTNLMLMLPFVRTLEQARSMRSYLADVHGLKSGEDGLKILLMSELPSNAILARQFISEFDGFSIGSNDMTQMVLATDRDNAELTHIYDEEDPAVIWAILTTIFTGQKFCKKVGFCGQGVANSAILRGMVAIAGIVSASVVPDTYMRTKADFAAVEAEHIPSSGLGAWLGRQHGAKLRALLEKHGYAEAAKLTEPEAIRAWYNEEVGRLHKELSACFSTPFEHDARHKLAEFRRTFHKPVTYAAWDWDATVFDALQQAGFASWEEQAEALEAQRAKFAAE</sequence>
<dbReference type="InterPro" id="IPR023151">
    <property type="entry name" value="PEP_util_CS"/>
</dbReference>
<dbReference type="PANTHER" id="PTHR43030:SF1">
    <property type="entry name" value="PHOSPHOENOLPYRUVATE SYNTHASE"/>
    <property type="match status" value="1"/>
</dbReference>
<organism evidence="18 19">
    <name type="scientific">Mailhella massiliensis</name>
    <dbReference type="NCBI Taxonomy" id="1903261"/>
    <lineage>
        <taxon>Bacteria</taxon>
        <taxon>Pseudomonadati</taxon>
        <taxon>Thermodesulfobacteriota</taxon>
        <taxon>Desulfovibrionia</taxon>
        <taxon>Desulfovibrionales</taxon>
        <taxon>Desulfovibrionaceae</taxon>
        <taxon>Mailhella</taxon>
    </lineage>
</organism>
<keyword evidence="8" id="KW-0479">Metal-binding</keyword>
<dbReference type="SUPFAM" id="SSF51621">
    <property type="entry name" value="Phosphoenolpyruvate/pyruvate domain"/>
    <property type="match status" value="1"/>
</dbReference>
<evidence type="ECO:0000256" key="12">
    <source>
        <dbReference type="ARBA" id="ARBA00022842"/>
    </source>
</evidence>
<feature type="domain" description="PEP-utilising enzyme C-terminal" evidence="17">
    <location>
        <begin position="803"/>
        <end position="1025"/>
    </location>
</feature>
<evidence type="ECO:0000313" key="18">
    <source>
        <dbReference type="EMBL" id="HJD96594.1"/>
    </source>
</evidence>
<keyword evidence="7" id="KW-0808">Transferase</keyword>
<comment type="caution">
    <text evidence="18">The sequence shown here is derived from an EMBL/GenBank/DDBJ whole genome shotgun (WGS) entry which is preliminary data.</text>
</comment>
<evidence type="ECO:0000256" key="14">
    <source>
        <dbReference type="ARBA" id="ARBA00047700"/>
    </source>
</evidence>
<keyword evidence="10" id="KW-0418">Kinase</keyword>
<dbReference type="Pfam" id="PF00391">
    <property type="entry name" value="PEP-utilizers"/>
    <property type="match status" value="1"/>
</dbReference>
<dbReference type="GO" id="GO:0005524">
    <property type="term" value="F:ATP binding"/>
    <property type="evidence" value="ECO:0007669"/>
    <property type="project" value="UniProtKB-KW"/>
</dbReference>
<dbReference type="EC" id="2.7.9.2" evidence="5"/>
<dbReference type="InterPro" id="IPR000121">
    <property type="entry name" value="PEP_util_C"/>
</dbReference>
<evidence type="ECO:0000256" key="8">
    <source>
        <dbReference type="ARBA" id="ARBA00022723"/>
    </source>
</evidence>
<evidence type="ECO:0000256" key="1">
    <source>
        <dbReference type="ARBA" id="ARBA00001946"/>
    </source>
</evidence>
<evidence type="ECO:0000259" key="16">
    <source>
        <dbReference type="Pfam" id="PF01326"/>
    </source>
</evidence>
<dbReference type="Gene3D" id="3.30.470.20">
    <property type="entry name" value="ATP-grasp fold, B domain"/>
    <property type="match status" value="1"/>
</dbReference>
<keyword evidence="9" id="KW-0547">Nucleotide-binding</keyword>
<dbReference type="Gene3D" id="3.20.20.60">
    <property type="entry name" value="Phosphoenolpyruvate-binding domains"/>
    <property type="match status" value="1"/>
</dbReference>
<comment type="pathway">
    <text evidence="3">Carbohydrate biosynthesis; gluconeogenesis.</text>
</comment>
<dbReference type="SUPFAM" id="SSF56059">
    <property type="entry name" value="Glutathione synthetase ATP-binding domain-like"/>
    <property type="match status" value="1"/>
</dbReference>
<evidence type="ECO:0000256" key="5">
    <source>
        <dbReference type="ARBA" id="ARBA00011996"/>
    </source>
</evidence>
<evidence type="ECO:0000256" key="9">
    <source>
        <dbReference type="ARBA" id="ARBA00022741"/>
    </source>
</evidence>
<dbReference type="PANTHER" id="PTHR43030">
    <property type="entry name" value="PHOSPHOENOLPYRUVATE SYNTHASE"/>
    <property type="match status" value="1"/>
</dbReference>
<dbReference type="InterPro" id="IPR015813">
    <property type="entry name" value="Pyrv/PenolPyrv_kinase-like_dom"/>
</dbReference>
<dbReference type="InterPro" id="IPR040442">
    <property type="entry name" value="Pyrv_kinase-like_dom_sf"/>
</dbReference>
<evidence type="ECO:0000313" key="19">
    <source>
        <dbReference type="Proteomes" id="UP000698963"/>
    </source>
</evidence>
<dbReference type="InterPro" id="IPR008279">
    <property type="entry name" value="PEP-util_enz_mobile_dom"/>
</dbReference>
<evidence type="ECO:0000259" key="15">
    <source>
        <dbReference type="Pfam" id="PF00391"/>
    </source>
</evidence>
<accession>A0A921AUZ4</accession>
<dbReference type="InterPro" id="IPR002192">
    <property type="entry name" value="PPDK_AMP/ATP-bd"/>
</dbReference>
<evidence type="ECO:0000256" key="10">
    <source>
        <dbReference type="ARBA" id="ARBA00022777"/>
    </source>
</evidence>
<evidence type="ECO:0000256" key="11">
    <source>
        <dbReference type="ARBA" id="ARBA00022840"/>
    </source>
</evidence>
<dbReference type="EMBL" id="DYZA01000056">
    <property type="protein sequence ID" value="HJD96594.1"/>
    <property type="molecule type" value="Genomic_DNA"/>
</dbReference>
<dbReference type="InterPro" id="IPR036637">
    <property type="entry name" value="Phosphohistidine_dom_sf"/>
</dbReference>
<dbReference type="GO" id="GO:0046872">
    <property type="term" value="F:metal ion binding"/>
    <property type="evidence" value="ECO:0007669"/>
    <property type="project" value="UniProtKB-KW"/>
</dbReference>
<dbReference type="PROSITE" id="PS00742">
    <property type="entry name" value="PEP_ENZYMES_2"/>
    <property type="match status" value="1"/>
</dbReference>
<evidence type="ECO:0000256" key="2">
    <source>
        <dbReference type="ARBA" id="ARBA00002988"/>
    </source>
</evidence>
<evidence type="ECO:0000256" key="7">
    <source>
        <dbReference type="ARBA" id="ARBA00022679"/>
    </source>
</evidence>
<dbReference type="Pfam" id="PF01326">
    <property type="entry name" value="PPDK_N"/>
    <property type="match status" value="1"/>
</dbReference>
<feature type="domain" description="Pyruvate phosphate dikinase AMP/ATP-binding" evidence="16">
    <location>
        <begin position="27"/>
        <end position="435"/>
    </location>
</feature>
<gene>
    <name evidence="18" type="ORF">K8W16_02970</name>
</gene>
<reference evidence="18" key="1">
    <citation type="journal article" date="2021" name="PeerJ">
        <title>Extensive microbial diversity within the chicken gut microbiome revealed by metagenomics and culture.</title>
        <authorList>
            <person name="Gilroy R."/>
            <person name="Ravi A."/>
            <person name="Getino M."/>
            <person name="Pursley I."/>
            <person name="Horton D.L."/>
            <person name="Alikhan N.F."/>
            <person name="Baker D."/>
            <person name="Gharbi K."/>
            <person name="Hall N."/>
            <person name="Watson M."/>
            <person name="Adriaenssens E.M."/>
            <person name="Foster-Nyarko E."/>
            <person name="Jarju S."/>
            <person name="Secka A."/>
            <person name="Antonio M."/>
            <person name="Oren A."/>
            <person name="Chaudhuri R.R."/>
            <person name="La Ragione R."/>
            <person name="Hildebrand F."/>
            <person name="Pallen M.J."/>
        </authorList>
    </citation>
    <scope>NUCLEOTIDE SEQUENCE</scope>
    <source>
        <strain evidence="18">ChiGjej2B2-19336</strain>
    </source>
</reference>
<evidence type="ECO:0000256" key="6">
    <source>
        <dbReference type="ARBA" id="ARBA00021623"/>
    </source>
</evidence>
<dbReference type="AlphaFoldDB" id="A0A921AUZ4"/>
<keyword evidence="12" id="KW-0460">Magnesium</keyword>
<comment type="catalytic activity">
    <reaction evidence="14">
        <text>pyruvate + ATP + H2O = phosphoenolpyruvate + AMP + phosphate + 2 H(+)</text>
        <dbReference type="Rhea" id="RHEA:11364"/>
        <dbReference type="ChEBI" id="CHEBI:15361"/>
        <dbReference type="ChEBI" id="CHEBI:15377"/>
        <dbReference type="ChEBI" id="CHEBI:15378"/>
        <dbReference type="ChEBI" id="CHEBI:30616"/>
        <dbReference type="ChEBI" id="CHEBI:43474"/>
        <dbReference type="ChEBI" id="CHEBI:58702"/>
        <dbReference type="ChEBI" id="CHEBI:456215"/>
        <dbReference type="EC" id="2.7.9.2"/>
    </reaction>
</comment>
<dbReference type="GO" id="GO:0008986">
    <property type="term" value="F:pyruvate, water dikinase activity"/>
    <property type="evidence" value="ECO:0007669"/>
    <property type="project" value="UniProtKB-EC"/>
</dbReference>
<evidence type="ECO:0000256" key="13">
    <source>
        <dbReference type="ARBA" id="ARBA00033470"/>
    </source>
</evidence>
<name>A0A921AUZ4_9BACT</name>
<dbReference type="RefSeq" id="WP_304121017.1">
    <property type="nucleotide sequence ID" value="NZ_DYZA01000056.1"/>
</dbReference>
<keyword evidence="11" id="KW-0067">ATP-binding</keyword>
<comment type="similarity">
    <text evidence="4">Belongs to the PEP-utilizing enzyme family.</text>
</comment>
<dbReference type="SUPFAM" id="SSF52009">
    <property type="entry name" value="Phosphohistidine domain"/>
    <property type="match status" value="1"/>
</dbReference>
<protein>
    <recommendedName>
        <fullName evidence="6">Phosphoenolpyruvate synthase</fullName>
        <ecNumber evidence="5">2.7.9.2</ecNumber>
    </recommendedName>
    <alternativeName>
        <fullName evidence="13">Pyruvate, water dikinase</fullName>
    </alternativeName>
</protein>
<dbReference type="Gene3D" id="3.50.30.10">
    <property type="entry name" value="Phosphohistidine domain"/>
    <property type="match status" value="1"/>
</dbReference>
<reference evidence="18" key="2">
    <citation type="submission" date="2021-09" db="EMBL/GenBank/DDBJ databases">
        <authorList>
            <person name="Gilroy R."/>
        </authorList>
    </citation>
    <scope>NUCLEOTIDE SEQUENCE</scope>
    <source>
        <strain evidence="18">ChiGjej2B2-19336</strain>
    </source>
</reference>
<comment type="function">
    <text evidence="2">Catalyzes the phosphorylation of pyruvate to phosphoenolpyruvate.</text>
</comment>
<dbReference type="Proteomes" id="UP000698963">
    <property type="component" value="Unassembled WGS sequence"/>
</dbReference>
<evidence type="ECO:0000256" key="4">
    <source>
        <dbReference type="ARBA" id="ARBA00007837"/>
    </source>
</evidence>
<dbReference type="Pfam" id="PF02896">
    <property type="entry name" value="PEP-utilizers_C"/>
    <property type="match status" value="1"/>
</dbReference>
<comment type="cofactor">
    <cofactor evidence="1">
        <name>Mg(2+)</name>
        <dbReference type="ChEBI" id="CHEBI:18420"/>
    </cofactor>
</comment>
<proteinExistence type="inferred from homology"/>
<dbReference type="InterPro" id="IPR006319">
    <property type="entry name" value="PEP_synth"/>
</dbReference>
<evidence type="ECO:0000256" key="3">
    <source>
        <dbReference type="ARBA" id="ARBA00004742"/>
    </source>
</evidence>
<dbReference type="InterPro" id="IPR013815">
    <property type="entry name" value="ATP_grasp_subdomain_1"/>
</dbReference>
<dbReference type="Gene3D" id="3.30.1490.20">
    <property type="entry name" value="ATP-grasp fold, A domain"/>
    <property type="match status" value="1"/>
</dbReference>